<evidence type="ECO:0000259" key="1">
    <source>
        <dbReference type="Pfam" id="PF06722"/>
    </source>
</evidence>
<dbReference type="GO" id="GO:0008194">
    <property type="term" value="F:UDP-glycosyltransferase activity"/>
    <property type="evidence" value="ECO:0007669"/>
    <property type="project" value="InterPro"/>
</dbReference>
<organism evidence="2 3">
    <name type="scientific">Pseudosporangium ferrugineum</name>
    <dbReference type="NCBI Taxonomy" id="439699"/>
    <lineage>
        <taxon>Bacteria</taxon>
        <taxon>Bacillati</taxon>
        <taxon>Actinomycetota</taxon>
        <taxon>Actinomycetes</taxon>
        <taxon>Micromonosporales</taxon>
        <taxon>Micromonosporaceae</taxon>
        <taxon>Pseudosporangium</taxon>
    </lineage>
</organism>
<feature type="domain" description="Erythromycin biosynthesis protein CIII-like C-terminal" evidence="1">
    <location>
        <begin position="237"/>
        <end position="373"/>
    </location>
</feature>
<reference evidence="2 3" key="1">
    <citation type="submission" date="2018-03" db="EMBL/GenBank/DDBJ databases">
        <title>Genomic Encyclopedia of Archaeal and Bacterial Type Strains, Phase II (KMG-II): from individual species to whole genera.</title>
        <authorList>
            <person name="Goeker M."/>
        </authorList>
    </citation>
    <scope>NUCLEOTIDE SEQUENCE [LARGE SCALE GENOMIC DNA]</scope>
    <source>
        <strain evidence="2 3">DSM 45348</strain>
    </source>
</reference>
<dbReference type="RefSeq" id="WP_106128975.1">
    <property type="nucleotide sequence ID" value="NZ_PVZG01000012.1"/>
</dbReference>
<dbReference type="GO" id="GO:0017000">
    <property type="term" value="P:antibiotic biosynthetic process"/>
    <property type="evidence" value="ECO:0007669"/>
    <property type="project" value="UniProtKB-ARBA"/>
</dbReference>
<dbReference type="Proteomes" id="UP000239209">
    <property type="component" value="Unassembled WGS sequence"/>
</dbReference>
<dbReference type="InterPro" id="IPR050426">
    <property type="entry name" value="Glycosyltransferase_28"/>
</dbReference>
<gene>
    <name evidence="2" type="ORF">CLV70_112157</name>
</gene>
<proteinExistence type="predicted"/>
<dbReference type="Pfam" id="PF06722">
    <property type="entry name" value="EryCIII-like_C"/>
    <property type="match status" value="1"/>
</dbReference>
<dbReference type="PANTHER" id="PTHR48050:SF13">
    <property type="entry name" value="STEROL 3-BETA-GLUCOSYLTRANSFERASE UGT80A2"/>
    <property type="match status" value="1"/>
</dbReference>
<dbReference type="OrthoDB" id="3863369at2"/>
<dbReference type="CDD" id="cd03784">
    <property type="entry name" value="GT1_Gtf-like"/>
    <property type="match status" value="1"/>
</dbReference>
<name>A0A2T0RX93_9ACTN</name>
<evidence type="ECO:0000313" key="3">
    <source>
        <dbReference type="Proteomes" id="UP000239209"/>
    </source>
</evidence>
<dbReference type="SUPFAM" id="SSF53756">
    <property type="entry name" value="UDP-Glycosyltransferase/glycogen phosphorylase"/>
    <property type="match status" value="1"/>
</dbReference>
<dbReference type="InterPro" id="IPR002213">
    <property type="entry name" value="UDP_glucos_trans"/>
</dbReference>
<dbReference type="EMBL" id="PVZG01000012">
    <property type="protein sequence ID" value="PRY25791.1"/>
    <property type="molecule type" value="Genomic_DNA"/>
</dbReference>
<dbReference type="GO" id="GO:0016758">
    <property type="term" value="F:hexosyltransferase activity"/>
    <property type="evidence" value="ECO:0007669"/>
    <property type="project" value="UniProtKB-ARBA"/>
</dbReference>
<keyword evidence="2" id="KW-0808">Transferase</keyword>
<dbReference type="InterPro" id="IPR010610">
    <property type="entry name" value="EryCIII-like_C"/>
</dbReference>
<dbReference type="Gene3D" id="3.40.50.2000">
    <property type="entry name" value="Glycogen Phosphorylase B"/>
    <property type="match status" value="2"/>
</dbReference>
<dbReference type="PANTHER" id="PTHR48050">
    <property type="entry name" value="STEROL 3-BETA-GLUCOSYLTRANSFERASE"/>
    <property type="match status" value="1"/>
</dbReference>
<comment type="caution">
    <text evidence="2">The sequence shown here is derived from an EMBL/GenBank/DDBJ whole genome shotgun (WGS) entry which is preliminary data.</text>
</comment>
<dbReference type="AlphaFoldDB" id="A0A2T0RX93"/>
<protein>
    <submittedName>
        <fullName evidence="2">N-glycosyltransferase</fullName>
    </submittedName>
</protein>
<keyword evidence="3" id="KW-1185">Reference proteome</keyword>
<sequence length="390" mass="41821">MRILFTCIPGRAHVNAMRPLVVAARQAGHQVHVVTAASSADLFAGLDVPVLAGGFDWSQSDPASLPEFHEAQGPPIKAFTVVAGRGMVDDLLRHAETVKPDLIVWDAMEFGGWIAAEVLGIPSASVASAMGTPRPIIAALTGPELSDLAVRYGLAPDPELRRMFGHLYVHRKPRILDLPYGERLTEEFRYRPAMFDRPPVPAPDWLAGLGDRPVVHLSLGTTFSDSAPARQVQRTVMEALAGEPVSVVISTGGADPASYRDVPDNVHLVPYVDHEALLPHCAAFLCHGSFSSVLVAIAHGVPMVYLPLSADQPVVSMHLANLGLGVNLANARQGPVPTLDPAALTAESVRAAVRTVSGDSIYLDRLDLIRGDFRRLPPVAAVVNRFENCR</sequence>
<accession>A0A2T0RX93</accession>
<evidence type="ECO:0000313" key="2">
    <source>
        <dbReference type="EMBL" id="PRY25791.1"/>
    </source>
</evidence>